<dbReference type="Pfam" id="PF16987">
    <property type="entry name" value="KIX_2"/>
    <property type="match status" value="1"/>
</dbReference>
<dbReference type="InterPro" id="IPR036546">
    <property type="entry name" value="MED15_KIX"/>
</dbReference>
<reference evidence="5" key="1">
    <citation type="journal article" date="2021" name="Sci. Adv.">
        <title>The American lobster genome reveals insights on longevity, neural, and immune adaptations.</title>
        <authorList>
            <person name="Polinski J.M."/>
            <person name="Zimin A.V."/>
            <person name="Clark K.F."/>
            <person name="Kohn A.B."/>
            <person name="Sadowski N."/>
            <person name="Timp W."/>
            <person name="Ptitsyn A."/>
            <person name="Khanna P."/>
            <person name="Romanova D.Y."/>
            <person name="Williams P."/>
            <person name="Greenwood S.J."/>
            <person name="Moroz L.L."/>
            <person name="Walt D.R."/>
            <person name="Bodnar A.G."/>
        </authorList>
    </citation>
    <scope>NUCLEOTIDE SEQUENCE</scope>
    <source>
        <strain evidence="5">GMGI-L3</strain>
    </source>
</reference>
<dbReference type="GO" id="GO:0005634">
    <property type="term" value="C:nucleus"/>
    <property type="evidence" value="ECO:0007669"/>
    <property type="project" value="UniProtKB-SubCell"/>
</dbReference>
<comment type="caution">
    <text evidence="5">The sequence shown here is derived from an EMBL/GenBank/DDBJ whole genome shotgun (WGS) entry which is preliminary data.</text>
</comment>
<evidence type="ECO:0000256" key="3">
    <source>
        <dbReference type="SAM" id="MobiDB-lite"/>
    </source>
</evidence>
<dbReference type="Proteomes" id="UP000747542">
    <property type="component" value="Unassembled WGS sequence"/>
</dbReference>
<name>A0A8J5J5F3_HOMAM</name>
<feature type="compositionally biased region" description="Basic and acidic residues" evidence="3">
    <location>
        <begin position="1"/>
        <end position="10"/>
    </location>
</feature>
<dbReference type="EMBL" id="JAHLQT010047199">
    <property type="protein sequence ID" value="KAG7153301.1"/>
    <property type="molecule type" value="Genomic_DNA"/>
</dbReference>
<protein>
    <submittedName>
        <fullName evidence="5">Putative KIX domain-containing protein</fullName>
    </submittedName>
</protein>
<proteinExistence type="predicted"/>
<feature type="region of interest" description="Disordered" evidence="3">
    <location>
        <begin position="1"/>
        <end position="29"/>
    </location>
</feature>
<dbReference type="AlphaFoldDB" id="A0A8J5J5F3"/>
<gene>
    <name evidence="5" type="ORF">Hamer_G010597</name>
</gene>
<evidence type="ECO:0000313" key="6">
    <source>
        <dbReference type="Proteomes" id="UP000747542"/>
    </source>
</evidence>
<feature type="domain" description="Mediator complex subunit 15 KIX" evidence="4">
    <location>
        <begin position="143"/>
        <end position="205"/>
    </location>
</feature>
<evidence type="ECO:0000313" key="5">
    <source>
        <dbReference type="EMBL" id="KAG7153301.1"/>
    </source>
</evidence>
<keyword evidence="6" id="KW-1185">Reference proteome</keyword>
<dbReference type="OrthoDB" id="6381089at2759"/>
<evidence type="ECO:0000259" key="4">
    <source>
        <dbReference type="Pfam" id="PF16987"/>
    </source>
</evidence>
<feature type="compositionally biased region" description="Basic and acidic residues" evidence="3">
    <location>
        <begin position="84"/>
        <end position="99"/>
    </location>
</feature>
<sequence length="222" mass="25482">MQLRRVDTPRVGDLPSTSGDLPLGTSSGHRDCHNCNLDRSRESGHKGKILRHRCPFRHCTHRHTYLTCSTLHEEDCVKSGSRTRRSEPFHQTHLEDNRHYNITNSPAERPLTYPSSSPAYFEHVALNSQRLTTSQSPTPPIQNYRQRIVQYIIQQLQVSESRDVHKVQEIRSRIVSLEQQVYHSVRSQEEYVTKLASKLGAILQQLDRCRPSTPVLAAHSCV</sequence>
<feature type="compositionally biased region" description="Polar residues" evidence="3">
    <location>
        <begin position="15"/>
        <end position="27"/>
    </location>
</feature>
<evidence type="ECO:0000256" key="2">
    <source>
        <dbReference type="ARBA" id="ARBA00023242"/>
    </source>
</evidence>
<evidence type="ECO:0000256" key="1">
    <source>
        <dbReference type="ARBA" id="ARBA00004123"/>
    </source>
</evidence>
<keyword evidence="2" id="KW-0539">Nucleus</keyword>
<comment type="subcellular location">
    <subcellularLocation>
        <location evidence="1">Nucleus</location>
    </subcellularLocation>
</comment>
<feature type="region of interest" description="Disordered" evidence="3">
    <location>
        <begin position="80"/>
        <end position="114"/>
    </location>
</feature>
<accession>A0A8J5J5F3</accession>
<organism evidence="5 6">
    <name type="scientific">Homarus americanus</name>
    <name type="common">American lobster</name>
    <dbReference type="NCBI Taxonomy" id="6706"/>
    <lineage>
        <taxon>Eukaryota</taxon>
        <taxon>Metazoa</taxon>
        <taxon>Ecdysozoa</taxon>
        <taxon>Arthropoda</taxon>
        <taxon>Crustacea</taxon>
        <taxon>Multicrustacea</taxon>
        <taxon>Malacostraca</taxon>
        <taxon>Eumalacostraca</taxon>
        <taxon>Eucarida</taxon>
        <taxon>Decapoda</taxon>
        <taxon>Pleocyemata</taxon>
        <taxon>Astacidea</taxon>
        <taxon>Nephropoidea</taxon>
        <taxon>Nephropidae</taxon>
        <taxon>Homarus</taxon>
    </lineage>
</organism>